<feature type="repeat" description="ANK" evidence="3">
    <location>
        <begin position="2476"/>
        <end position="2508"/>
    </location>
</feature>
<feature type="repeat" description="ANK" evidence="3">
    <location>
        <begin position="116"/>
        <end position="148"/>
    </location>
</feature>
<feature type="compositionally biased region" description="Basic and acidic residues" evidence="4">
    <location>
        <begin position="999"/>
        <end position="1014"/>
    </location>
</feature>
<feature type="repeat" description="ANK" evidence="3">
    <location>
        <begin position="3049"/>
        <end position="3081"/>
    </location>
</feature>
<feature type="repeat" description="ANK" evidence="3">
    <location>
        <begin position="4400"/>
        <end position="4432"/>
    </location>
</feature>
<feature type="repeat" description="ANK" evidence="3">
    <location>
        <begin position="2184"/>
        <end position="2216"/>
    </location>
</feature>
<proteinExistence type="predicted"/>
<feature type="repeat" description="ANK" evidence="3">
    <location>
        <begin position="83"/>
        <end position="115"/>
    </location>
</feature>
<gene>
    <name evidence="6" type="ORF">A2008_02140</name>
</gene>
<feature type="repeat" description="ANK" evidence="3">
    <location>
        <begin position="1371"/>
        <end position="1403"/>
    </location>
</feature>
<feature type="repeat" description="ANK" evidence="3">
    <location>
        <begin position="2253"/>
        <end position="2285"/>
    </location>
</feature>
<dbReference type="SUPFAM" id="SSF48403">
    <property type="entry name" value="Ankyrin repeat"/>
    <property type="match status" value="13"/>
</dbReference>
<feature type="region of interest" description="Disordered" evidence="4">
    <location>
        <begin position="999"/>
        <end position="1018"/>
    </location>
</feature>
<feature type="repeat" description="ANK" evidence="3">
    <location>
        <begin position="695"/>
        <end position="727"/>
    </location>
</feature>
<feature type="repeat" description="ANK" evidence="3">
    <location>
        <begin position="3620"/>
        <end position="3652"/>
    </location>
</feature>
<keyword evidence="5" id="KW-0812">Transmembrane</keyword>
<feature type="repeat" description="ANK" evidence="3">
    <location>
        <begin position="4011"/>
        <end position="4043"/>
    </location>
</feature>
<dbReference type="PROSITE" id="PS50297">
    <property type="entry name" value="ANK_REP_REGION"/>
    <property type="match status" value="26"/>
</dbReference>
<feature type="repeat" description="ANK" evidence="3">
    <location>
        <begin position="4464"/>
        <end position="4496"/>
    </location>
</feature>
<dbReference type="Gene3D" id="1.25.40.20">
    <property type="entry name" value="Ankyrin repeat-containing domain"/>
    <property type="match status" value="18"/>
</dbReference>
<evidence type="ECO:0000256" key="3">
    <source>
        <dbReference type="PROSITE-ProRule" id="PRU00023"/>
    </source>
</evidence>
<dbReference type="Pfam" id="PF13857">
    <property type="entry name" value="Ank_5"/>
    <property type="match status" value="1"/>
</dbReference>
<feature type="repeat" description="ANK" evidence="3">
    <location>
        <begin position="2081"/>
        <end position="2113"/>
    </location>
</feature>
<protein>
    <submittedName>
        <fullName evidence="6">Uncharacterized protein</fullName>
    </submittedName>
</protein>
<evidence type="ECO:0000256" key="1">
    <source>
        <dbReference type="ARBA" id="ARBA00022737"/>
    </source>
</evidence>
<feature type="repeat" description="ANK" evidence="3">
    <location>
        <begin position="3455"/>
        <end position="3487"/>
    </location>
</feature>
<feature type="repeat" description="ANK" evidence="3">
    <location>
        <begin position="1741"/>
        <end position="1773"/>
    </location>
</feature>
<keyword evidence="5" id="KW-0472">Membrane</keyword>
<feature type="repeat" description="ANK" evidence="3">
    <location>
        <begin position="2410"/>
        <end position="2442"/>
    </location>
</feature>
<feature type="repeat" description="ANK" evidence="3">
    <location>
        <begin position="2877"/>
        <end position="2909"/>
    </location>
</feature>
<feature type="transmembrane region" description="Helical" evidence="5">
    <location>
        <begin position="12"/>
        <end position="33"/>
    </location>
</feature>
<keyword evidence="1" id="KW-0677">Repeat</keyword>
<feature type="repeat" description="ANK" evidence="3">
    <location>
        <begin position="376"/>
        <end position="408"/>
    </location>
</feature>
<feature type="repeat" description="ANK" evidence="3">
    <location>
        <begin position="3424"/>
        <end position="3456"/>
    </location>
</feature>
<dbReference type="EMBL" id="MGFH01000137">
    <property type="protein sequence ID" value="OGM04718.1"/>
    <property type="molecule type" value="Genomic_DNA"/>
</dbReference>
<keyword evidence="2 3" id="KW-0040">ANK repeat</keyword>
<dbReference type="STRING" id="1817813.A2008_02140"/>
<sequence length="4552" mass="495576">MIFLKIKEKIRGVVIFMKKILSSLIFVFLIFLYHGGYHQCQPSFAAPEKDIKQDLIAAVENNEHDTIESLLKNFTAVDFKDKNGSTPLMAASEFGDSAAVRLLIKSGANVNATNNMGKTPLMLSVNYERLDNARELIAAGAEINARDSIYKMSAFLYSVKFGYVEMAKILVENNADLHAADCYGDNALAIAVRHNNAGMAKFLIDLKFDPNGMMIEKEGETFLMYAAGKGMYDIARLLIEKGADVNKKTVYGFSALVYSAVCGVDRVEDLIIEKSEDIKGGQGTYALGIAVLSENDSMIEKLAGKGADLNAAYKPVAGDPFYDADPVNGLVGKIINNGVVAKMQFSPLMIACVTGNSGAVKKLIECGAGVDSVEDGCHTPLMASLNFENFDIARFLIERGANVNAKNARGETPLALAAYLKNYELTKLLLERGAMFDETAENSANAALITLNSGDEKLFKLFTDRGADASKILNLCRQRFNSPIQNAIESENISLLKTVLKSGADPNQRFEFGQTPLSLAARCGNYEAARVLIERGADLDYPISSSYSTDTALDVAVQSGSDETVKLLMERGYPFDKAKLDRLGTETNGRLPELAGRLGLEPRRFYSSRPWNIKGFPAKIRKIINDEYGYKNKTDNGEIVRDTLPVAIDENIDVTSCVRMTALQYFTETFDTGGGNNGIIKILLENKADLYAGSDGRPPLTAILERGNREIYDYLVEKGYDIRIGEKELSRMIVMQTGHRPEESGSIKILFDIAKRKKYALAGGDEIWKTIIHASNPAAIKYLFDNGLFGIDRAGTNAVELACAGGEKNSGSGASTNSLANALYIAKLSGVPCDGIVGMIEKSRKISSMTLEVLLASVRSGNVGCVKHFSEKLKGADRMINENFLEELVPYHHKATVEAEFAKLALKLIESDGFKIDGQRKKLFVRRIVPALIKAGMNGQVESFMAGYGFDDGELCQAMIFASASSNNYKMNRYLMFNLPLGYKAMLTEVLLRDAKKEEYEDRSPKRSREEQPGRKQYSRVYESIRAGSFDEFKKVFETADRKEFSSGDCRSLFQKALDCRNDEIAKYLIGAEKDFYDKYYVESAISAGRFDLADLAVAKGAAVADPEYAYFFAIRDDKPAAVDYLLKIKADPNRSYSNEGPIVAVALKWNRPGIFMKLVEGGADLAGGGFKKGHGDFFGLSGKFSFSGMNTWVKPSNDSTLLIYAIAANKRREALFLASRQPGINDADPSSGKCALELAVERNFTEIALEILKRRDVDLKSAGVKNALVKAIEAGNAPLIKRFADIGVTACADFRIETLKKLVGEKKGYTLAIMGAMAAEKIPAADALSALSAAGAPAADILTGSVKMRNMELTKACLASAGTGGASGEPGRIAMIAAVEDGNLEAVELLLKYGAAPDSLDFFRTPIAVAAAMNGRADILKALAESGANLEAASPFGVDPLYASLRAASSEALDYLMSKKVRTDRALLRSIEYLHAPFVEKLLSRGARPDACDRRGVNALRRARDTLQYDVEDMLLKHGADISYEPPNAAALKIFDIIEKGEDEKSALQLVSKVTNLEEKNEAGETPLIASMKKWNVQELPLALVRAGADLSAADSSDTTALMYLLKKNIKGLDYGHIISNSNCADRVNNERKNALFFYEGESPAEVEMLLNRSANMDQADNSGMTPLLRFINERKIFIADLFIKRGAGLRVKNRQGANALMLLSQKCSGMTYEWKKLSEDMADELIAKTKSCIDDRDQNGETALMMAARSKLPYFVKALLKAGARVDLKDAAGEAVLTKACDRESAAALLEAGALTGIGPKNFDDGEFLRRLLSNKNGEKNFGALRLILDSVMAKAPAVDEKIARDFLNADFTNGLKSLIYIALKKNESQEKFFETLFAKPGVNEKHVYESLLEAGSGEQLKCLAGMGKTVKLSEDGWSELIAIIKSDNLGILPAFMKLHGKFEDGIMVSAARSAFYYKMPEAARIFLSEIDTLESRFANEFRLSFIMEDDTQGVALIKNRRAGPGSESEYNLEVFIQCLKNKKSDMALWYFERDPVFFMSAKTPEGLPMFIFACKSGSLELAGAMKKTGGDPNMKGPEGRSALYFAASNGDMPMIKFLEESGADLNIKNDKESIPILCAAEGGSVEAVKYFHGKGQSLNCKNKFGLTPLIASLMAGKTETAVYLINNGAEIDCIYNEAPHGRFTPLKAAITGGDFEIIKLLIDKGANLNEVDAFETAAYGLLRKAVEKKRPDIFKFLRDKGVNIDRINFNGCNILHFASMTGNFEMVKALVDSGCVIDYVSSRNETALAMSLSVKNAEISRYLFSIGASAKMPEKREAELFECALACGCDDIASDIMKKSGKDVIFLPALIKFKKLDAVKKIIEAGAAVDQKVGNHYLVSHAAREGAMNELKYFIEKGASINVRDVEDRTPLLHAALAGGLDSIKFLVEKGADLNAKDSDRNTPLMLSARCGSLDSVKFFREKGQDVNQMNKKGMTPLIAACMAGNADLVSYLLSSGASLDGYYSGGENLRGGALFFAAKTRNIKIVRSLIDAGANMKSFAALEALNASLSEYTGDDIFQSLIDAGVDYKKSSDYSDYPIYYAVKFMRTRQVKFFLQNGLEFDLSEAKAQKTLELEKHIFNSDVFSILRKAASGVRKNGAAEKTARLNKAITTGDTAKAMEMLQGSFEVGVRDERYNTPLFTAVETGNVEIAGLLLKRGADPNTPCGKDIRPLTMAVRSKKIEMVKLLAEKGADINYTDDFNTLPLVLSVIDGSADIFEYLTGRGARLDSCSGDGHTPLTAAAAYGRKEMLEYLIKKGAEVKKRNRMGDTALALAAAEGDRAAVKSLSKTEGPVIEDKNKIEFFRYCDAIEKGSTGEVLALIRESAGVNCTGKGLLTPLMVAARKGNAEIARMLIKNGARADVEDASGKTFLDHYLESFAGRQDEVFLNLIPEFNLFERFNEKIMTGCNARNPGLAVKLIGRAGAGKVFGEHTRSWLMTAIEREKYNIAVELIKSGADVKFKDKNGMSALTLLCGRSCGRDDEKYHTLVAARLLEAGAPVNDQDAAGDTALHYAARSGLLQTASLLVDRGGSVNIKNKKGETPFMLTLNYRWRPEHISKLLLSGADPFPSGVPDDLPVLYINILSSTTDASMIKILLDRFMEKNKKPAEETIGRIMKIEPVKGIPAALYIAQKTGMNAEQAYNRYFYNARPGDDRLVRSLIEFGNAEYLELFRKKGLKPVLSYNPFAGLMLALKNRNYDSAAIILREGSVNDTGVSQAVITSIEAKDDRAVKLILNLAATAEINFRALDSLFENFLRNSDVEGIFWLAERKKTEADKRVFYENTLNRMIESENAPEKKFAAVFEKFRAMAGGNLKSYAPSFLRKSIDHKKYDLFFHIENLLKAGRDKYNSYSLPAAAAAGEKDLVIKILKNGADPDSADETGNFAIQRAVDNSKMDVVELLIENGASLKGRPGANALASAMAAGSMETVAYLLKKGADPNAVTSSGKDLLWAAVMMNRPDMLEALIAGGAFFDPASPTGRILIGAASRSDGGKFRKILEKGPGPDAVKKFGPSVRFNELIRSGGLKDISGLVGSLKLIDYRDENGNTHLYNAITYGRFEAAEALVSKGADVNVANIEGKTPLIMAVWKGNEQFATALLEKGADPSLKDHAGRDALAYAILNEDDISCSAVLRCACGPGRPTIVTSAHIKAAEERRNTELVELLTQYTPQGARQGKSFAEKRRMSEELTRAALAGDTISVTLFLDNSPPQKINQDKLISLMKRAVRDGDAGMAGVIGGRLSEFQKITNHLTSMILDGWDNDFNLKIMIRSLPEKAFENAAKQLAMESIRAKKMECLDVLLEKTSKYIKSFELDSILNDPSVTCDRRAVKILLKRLGNFREPACAGFFCNALKKGDLEGAGFCLGWNFDFSENECARYSEILKTIGRYGDPKFIETASKSIDTKKFGFDVFRAALAAGRIDNMQRLTELGVELAPPERRNITATALAAKNYAAAVFVLNNGADPDVRDREGLSALMHAAMTDETELAETAIKKGANIALTNETGETALDMARVFKSRGVEKVIENFRGAKNLPVNDVYRLMGMLAGDESEEAVIKIINGGYNAGECTASGKSLLQRAIELKRLRTIEALLLAGANPLVRPPHGESAPLEKVLASGDEAVLAAFVRGIGGMNSTSCGGETLLSLAVKGGHHESALALLKMKSDPAARNVYGKTARDSAREQGRAEMLSYLEDTDAVDVLNGIDAIVEKVGRREGTGSAEIEFRGADGRTALMDAISGNQHLRMKYLLAKGADVRAIDAAGKSVFQYALANGDQKILYLVSLYCGVKPGAKFSLECGEGYVAIRTTSSVSVIYQPKTDKDRLNIELLSALGRPPGPAFDMEGQVRSAIEKGADVNYAIPPDGVTPLMRAISMSEYSLAKMLVEKGADINAVDKNSRSVLIYACDHQSREFVKLLIDNGLDLKSAGGRNGFVYGALFGNVEFIKFMLELGADVNSLDERGHTALMMTAMAGNTGAIKLLLEKGADVTIKDSEGKTAVDFAAGSGNEAAFKMLKK</sequence>
<organism evidence="6 7">
    <name type="scientific">Candidatus Wallbacteria bacterium GWC2_49_35</name>
    <dbReference type="NCBI Taxonomy" id="1817813"/>
    <lineage>
        <taxon>Bacteria</taxon>
        <taxon>Candidatus Walliibacteriota</taxon>
    </lineage>
</organism>
<evidence type="ECO:0000256" key="4">
    <source>
        <dbReference type="SAM" id="MobiDB-lite"/>
    </source>
</evidence>
<feature type="repeat" description="ANK" evidence="3">
    <location>
        <begin position="218"/>
        <end position="250"/>
    </location>
</feature>
<dbReference type="Proteomes" id="UP000178735">
    <property type="component" value="Unassembled WGS sequence"/>
</dbReference>
<feature type="repeat" description="ANK" evidence="3">
    <location>
        <begin position="3587"/>
        <end position="3619"/>
    </location>
</feature>
<dbReference type="InterPro" id="IPR036770">
    <property type="entry name" value="Ankyrin_rpt-contain_sf"/>
</dbReference>
<evidence type="ECO:0000256" key="5">
    <source>
        <dbReference type="SAM" id="Phobius"/>
    </source>
</evidence>
<feature type="repeat" description="ANK" evidence="3">
    <location>
        <begin position="2443"/>
        <end position="2475"/>
    </location>
</feature>
<feature type="repeat" description="ANK" evidence="3">
    <location>
        <begin position="4266"/>
        <end position="4298"/>
    </location>
</feature>
<dbReference type="InterPro" id="IPR002110">
    <property type="entry name" value="Ankyrin_rpt"/>
</dbReference>
<dbReference type="PANTHER" id="PTHR24198:SF194">
    <property type="entry name" value="INVERSIN-A"/>
    <property type="match status" value="1"/>
</dbReference>
<feature type="repeat" description="ANK" evidence="3">
    <location>
        <begin position="343"/>
        <end position="375"/>
    </location>
</feature>
<keyword evidence="5" id="KW-1133">Transmembrane helix</keyword>
<evidence type="ECO:0000313" key="7">
    <source>
        <dbReference type="Proteomes" id="UP000178735"/>
    </source>
</evidence>
<comment type="caution">
    <text evidence="6">The sequence shown here is derived from an EMBL/GenBank/DDBJ whole genome shotgun (WGS) entry which is preliminary data.</text>
</comment>
<evidence type="ECO:0000256" key="2">
    <source>
        <dbReference type="ARBA" id="ARBA00023043"/>
    </source>
</evidence>
<reference evidence="6 7" key="1">
    <citation type="journal article" date="2016" name="Nat. Commun.">
        <title>Thousands of microbial genomes shed light on interconnected biogeochemical processes in an aquifer system.</title>
        <authorList>
            <person name="Anantharaman K."/>
            <person name="Brown C.T."/>
            <person name="Hug L.A."/>
            <person name="Sharon I."/>
            <person name="Castelle C.J."/>
            <person name="Probst A.J."/>
            <person name="Thomas B.C."/>
            <person name="Singh A."/>
            <person name="Wilkins M.J."/>
            <person name="Karaoz U."/>
            <person name="Brodie E.L."/>
            <person name="Williams K.H."/>
            <person name="Hubbard S.S."/>
            <person name="Banfield J.F."/>
        </authorList>
    </citation>
    <scope>NUCLEOTIDE SEQUENCE [LARGE SCALE GENOMIC DNA]</scope>
</reference>
<dbReference type="Pfam" id="PF12796">
    <property type="entry name" value="Ank_2"/>
    <property type="match status" value="17"/>
</dbReference>
<feature type="repeat" description="ANK" evidence="3">
    <location>
        <begin position="2777"/>
        <end position="2809"/>
    </location>
</feature>
<dbReference type="Pfam" id="PF13637">
    <property type="entry name" value="Ank_4"/>
    <property type="match status" value="1"/>
</dbReference>
<feature type="repeat" description="ANK" evidence="3">
    <location>
        <begin position="409"/>
        <end position="441"/>
    </location>
</feature>
<dbReference type="SMART" id="SM00248">
    <property type="entry name" value="ANK"/>
    <property type="match status" value="68"/>
</dbReference>
<accession>A0A1F7WR94</accession>
<dbReference type="PROSITE" id="PS50088">
    <property type="entry name" value="ANK_REPEAT"/>
    <property type="match status" value="30"/>
</dbReference>
<feature type="repeat" description="ANK" evidence="3">
    <location>
        <begin position="4497"/>
        <end position="4529"/>
    </location>
</feature>
<feature type="repeat" description="ANK" evidence="3">
    <location>
        <begin position="2678"/>
        <end position="2710"/>
    </location>
</feature>
<feature type="repeat" description="ANK" evidence="3">
    <location>
        <begin position="512"/>
        <end position="544"/>
    </location>
</feature>
<feature type="repeat" description="ANK" evidence="3">
    <location>
        <begin position="2711"/>
        <end position="2743"/>
    </location>
</feature>
<evidence type="ECO:0000313" key="6">
    <source>
        <dbReference type="EMBL" id="OGM04718.1"/>
    </source>
</evidence>
<dbReference type="Pfam" id="PF00023">
    <property type="entry name" value="Ank"/>
    <property type="match status" value="2"/>
</dbReference>
<name>A0A1F7WR94_9BACT</name>
<dbReference type="PANTHER" id="PTHR24198">
    <property type="entry name" value="ANKYRIN REPEAT AND PROTEIN KINASE DOMAIN-CONTAINING PROTEIN"/>
    <property type="match status" value="1"/>
</dbReference>